<comment type="catalytic activity">
    <reaction evidence="1">
        <text>5-hydroxy-2-oxo-4-ureido-2,5-dihydro-1H-imidazole-5-carboxylate + H(+) = (S)-allantoin + CO2</text>
        <dbReference type="Rhea" id="RHEA:26301"/>
        <dbReference type="ChEBI" id="CHEBI:15378"/>
        <dbReference type="ChEBI" id="CHEBI:15678"/>
        <dbReference type="ChEBI" id="CHEBI:16526"/>
        <dbReference type="ChEBI" id="CHEBI:58639"/>
        <dbReference type="EC" id="4.1.1.97"/>
    </reaction>
</comment>
<organism evidence="8">
    <name type="scientific">Solibacter usitatus (strain Ellin6076)</name>
    <dbReference type="NCBI Taxonomy" id="234267"/>
    <lineage>
        <taxon>Bacteria</taxon>
        <taxon>Pseudomonadati</taxon>
        <taxon>Acidobacteriota</taxon>
        <taxon>Terriglobia</taxon>
        <taxon>Bryobacterales</taxon>
        <taxon>Solibacteraceae</taxon>
        <taxon>Candidatus Solibacter</taxon>
    </lineage>
</organism>
<dbReference type="EC" id="4.1.1.97" evidence="3"/>
<evidence type="ECO:0000256" key="4">
    <source>
        <dbReference type="ARBA" id="ARBA00022631"/>
    </source>
</evidence>
<dbReference type="InterPro" id="IPR017580">
    <property type="entry name" value="OHCU_decarboxylase-1"/>
</dbReference>
<dbReference type="PANTHER" id="PTHR43466">
    <property type="entry name" value="2-OXO-4-HYDROXY-4-CARBOXY-5-UREIDOIMIDAZOLINE DECARBOXYLASE-RELATED"/>
    <property type="match status" value="1"/>
</dbReference>
<dbReference type="Pfam" id="PF09349">
    <property type="entry name" value="OHCU_decarbox"/>
    <property type="match status" value="1"/>
</dbReference>
<dbReference type="UniPathway" id="UPA00394">
    <property type="reaction ID" value="UER00652"/>
</dbReference>
<dbReference type="GO" id="GO:0006144">
    <property type="term" value="P:purine nucleobase metabolic process"/>
    <property type="evidence" value="ECO:0007669"/>
    <property type="project" value="UniProtKB-KW"/>
</dbReference>
<dbReference type="GO" id="GO:0051997">
    <property type="term" value="F:2-oxo-4-hydroxy-4-carboxy-5-ureidoimidazoline decarboxylase activity"/>
    <property type="evidence" value="ECO:0007669"/>
    <property type="project" value="UniProtKB-EC"/>
</dbReference>
<keyword evidence="6" id="KW-0456">Lyase</keyword>
<evidence type="ECO:0000256" key="6">
    <source>
        <dbReference type="ARBA" id="ARBA00023239"/>
    </source>
</evidence>
<evidence type="ECO:0000256" key="2">
    <source>
        <dbReference type="ARBA" id="ARBA00004754"/>
    </source>
</evidence>
<dbReference type="AlphaFoldDB" id="Q02C46"/>
<dbReference type="eggNOG" id="COG3195">
    <property type="taxonomic scope" value="Bacteria"/>
</dbReference>
<accession>Q02C46</accession>
<evidence type="ECO:0000256" key="1">
    <source>
        <dbReference type="ARBA" id="ARBA00001163"/>
    </source>
</evidence>
<evidence type="ECO:0000259" key="7">
    <source>
        <dbReference type="Pfam" id="PF09349"/>
    </source>
</evidence>
<proteinExistence type="predicted"/>
<dbReference type="GO" id="GO:0019628">
    <property type="term" value="P:urate catabolic process"/>
    <property type="evidence" value="ECO:0007669"/>
    <property type="project" value="UniProtKB-UniPathway"/>
</dbReference>
<dbReference type="EMBL" id="CP000473">
    <property type="protein sequence ID" value="ABJ81370.1"/>
    <property type="molecule type" value="Genomic_DNA"/>
</dbReference>
<feature type="domain" description="Oxo-4-hydroxy-4-carboxy-5-ureidoimidazoline decarboxylase" evidence="7">
    <location>
        <begin position="7"/>
        <end position="159"/>
    </location>
</feature>
<dbReference type="Gene3D" id="1.10.3330.10">
    <property type="entry name" value="Oxo-4-hydroxy-4-carboxy-5-ureidoimidazoline decarboxylase"/>
    <property type="match status" value="1"/>
</dbReference>
<dbReference type="SUPFAM" id="SSF158694">
    <property type="entry name" value="UraD-Like"/>
    <property type="match status" value="1"/>
</dbReference>
<keyword evidence="5" id="KW-0210">Decarboxylase</keyword>
<dbReference type="PANTHER" id="PTHR43466:SF1">
    <property type="entry name" value="2-OXO-4-HYDROXY-4-CARBOXY-5-UREIDOIMIDAZOLINE DECARBOXYLASE-RELATED"/>
    <property type="match status" value="1"/>
</dbReference>
<evidence type="ECO:0000256" key="3">
    <source>
        <dbReference type="ARBA" id="ARBA00012257"/>
    </source>
</evidence>
<dbReference type="InParanoid" id="Q02C46"/>
<dbReference type="STRING" id="234267.Acid_0358"/>
<dbReference type="HOGENOM" id="CLU_092522_1_1_0"/>
<evidence type="ECO:0000313" key="8">
    <source>
        <dbReference type="EMBL" id="ABJ81370.1"/>
    </source>
</evidence>
<gene>
    <name evidence="8" type="ordered locus">Acid_0358</name>
</gene>
<dbReference type="NCBIfam" id="TIGR03164">
    <property type="entry name" value="UHCUDC"/>
    <property type="match status" value="1"/>
</dbReference>
<evidence type="ECO:0000256" key="5">
    <source>
        <dbReference type="ARBA" id="ARBA00022793"/>
    </source>
</evidence>
<comment type="pathway">
    <text evidence="2">Purine metabolism; urate degradation; (S)-allantoin from urate: step 3/3.</text>
</comment>
<reference evidence="8" key="1">
    <citation type="submission" date="2006-10" db="EMBL/GenBank/DDBJ databases">
        <title>Complete sequence of Solibacter usitatus Ellin6076.</title>
        <authorList>
            <consortium name="US DOE Joint Genome Institute"/>
            <person name="Copeland A."/>
            <person name="Lucas S."/>
            <person name="Lapidus A."/>
            <person name="Barry K."/>
            <person name="Detter J.C."/>
            <person name="Glavina del Rio T."/>
            <person name="Hammon N."/>
            <person name="Israni S."/>
            <person name="Dalin E."/>
            <person name="Tice H."/>
            <person name="Pitluck S."/>
            <person name="Thompson L.S."/>
            <person name="Brettin T."/>
            <person name="Bruce D."/>
            <person name="Han C."/>
            <person name="Tapia R."/>
            <person name="Gilna P."/>
            <person name="Schmutz J."/>
            <person name="Larimer F."/>
            <person name="Land M."/>
            <person name="Hauser L."/>
            <person name="Kyrpides N."/>
            <person name="Mikhailova N."/>
            <person name="Janssen P.H."/>
            <person name="Kuske C.R."/>
            <person name="Richardson P."/>
        </authorList>
    </citation>
    <scope>NUCLEOTIDE SEQUENCE</scope>
    <source>
        <strain evidence="8">Ellin6076</strain>
    </source>
</reference>
<dbReference type="KEGG" id="sus:Acid_0358"/>
<dbReference type="InterPro" id="IPR018020">
    <property type="entry name" value="OHCU_decarboxylase"/>
</dbReference>
<name>Q02C46_SOLUE</name>
<dbReference type="GO" id="GO:0000255">
    <property type="term" value="P:allantoin metabolic process"/>
    <property type="evidence" value="ECO:0007669"/>
    <property type="project" value="InterPro"/>
</dbReference>
<sequence>MTIAEANELRREVFVAAFGWIFEHSAWVANRAWQQRPFANREALFRAMVREVEAANREAKLTLLRAHPDLGERARMSDASLGEQSSAGLDRMSVGDYKRMQSLNRAYREKFGFPFLFAVKGSTVADILSALERRLQASPEDEFKEALAQVYQIASFRLRDIVHD</sequence>
<dbReference type="OrthoDB" id="9809009at2"/>
<protein>
    <recommendedName>
        <fullName evidence="3">2-oxo-4-hydroxy-4-carboxy-5-ureidoimidazoline decarboxylase</fullName>
        <ecNumber evidence="3">4.1.1.97</ecNumber>
    </recommendedName>
</protein>
<dbReference type="InterPro" id="IPR036778">
    <property type="entry name" value="OHCU_decarboxylase_sf"/>
</dbReference>
<keyword evidence="4" id="KW-0659">Purine metabolism</keyword>